<dbReference type="Proteomes" id="UP000190541">
    <property type="component" value="Unassembled WGS sequence"/>
</dbReference>
<dbReference type="EMBL" id="FUYS01000004">
    <property type="protein sequence ID" value="SKB55072.1"/>
    <property type="molecule type" value="Genomic_DNA"/>
</dbReference>
<dbReference type="InterPro" id="IPR003140">
    <property type="entry name" value="PLipase/COase/thioEstase"/>
</dbReference>
<dbReference type="Pfam" id="PF02230">
    <property type="entry name" value="Abhydrolase_2"/>
    <property type="match status" value="1"/>
</dbReference>
<sequence length="286" mass="31468">MLVVGLGILGCKQNHDEPSKSGGEPNPVSIDQSIPADIGKYAVKGGYHIPFYEGTTEGNYGYYLFIPTAYQETEKSYPLLVVLHGSGERGSSRNSPETLDLAIVHGPGKLIKEGAWAPEQEFLVVSAQTDARSWAPGTLKAFIDFLLSTHKIDRERVYLTGLSMGAYGIFDYLGEYGNEARIAAAVPICGRGSLRSNYVNNLSGVPIWVFHGENDPDVPVVRAYEIVSAINALNPRVKAKMTLYPSVGHDSWSMTYDGSGMGRENPALDRFDQDIYSWLYQYTKSR</sequence>
<evidence type="ECO:0000313" key="4">
    <source>
        <dbReference type="Proteomes" id="UP000190541"/>
    </source>
</evidence>
<gene>
    <name evidence="3" type="ORF">SAMN05660226_01905</name>
</gene>
<feature type="domain" description="Phospholipase/carboxylesterase/thioesterase" evidence="2">
    <location>
        <begin position="134"/>
        <end position="253"/>
    </location>
</feature>
<dbReference type="STRING" id="623280.SAMN05660226_01905"/>
<dbReference type="Gene3D" id="3.40.50.1820">
    <property type="entry name" value="alpha/beta hydrolase"/>
    <property type="match status" value="1"/>
</dbReference>
<dbReference type="InterPro" id="IPR050955">
    <property type="entry name" value="Plant_Biomass_Hydrol_Est"/>
</dbReference>
<accession>A0A1T5C652</accession>
<dbReference type="AlphaFoldDB" id="A0A1T5C652"/>
<reference evidence="3 4" key="1">
    <citation type="submission" date="2017-02" db="EMBL/GenBank/DDBJ databases">
        <authorList>
            <person name="Peterson S.W."/>
        </authorList>
    </citation>
    <scope>NUCLEOTIDE SEQUENCE [LARGE SCALE GENOMIC DNA]</scope>
    <source>
        <strain evidence="3 4">DSM 22899</strain>
    </source>
</reference>
<proteinExistence type="predicted"/>
<dbReference type="PANTHER" id="PTHR43037">
    <property type="entry name" value="UNNAMED PRODUCT-RELATED"/>
    <property type="match status" value="1"/>
</dbReference>
<keyword evidence="4" id="KW-1185">Reference proteome</keyword>
<evidence type="ECO:0000259" key="2">
    <source>
        <dbReference type="Pfam" id="PF02230"/>
    </source>
</evidence>
<dbReference type="SUPFAM" id="SSF53474">
    <property type="entry name" value="alpha/beta-Hydrolases"/>
    <property type="match status" value="1"/>
</dbReference>
<keyword evidence="1" id="KW-0732">Signal</keyword>
<name>A0A1T5C652_9SPHI</name>
<dbReference type="InterPro" id="IPR029058">
    <property type="entry name" value="AB_hydrolase_fold"/>
</dbReference>
<organism evidence="3 4">
    <name type="scientific">Parapedobacter luteus</name>
    <dbReference type="NCBI Taxonomy" id="623280"/>
    <lineage>
        <taxon>Bacteria</taxon>
        <taxon>Pseudomonadati</taxon>
        <taxon>Bacteroidota</taxon>
        <taxon>Sphingobacteriia</taxon>
        <taxon>Sphingobacteriales</taxon>
        <taxon>Sphingobacteriaceae</taxon>
        <taxon>Parapedobacter</taxon>
    </lineage>
</organism>
<dbReference type="GO" id="GO:0016787">
    <property type="term" value="F:hydrolase activity"/>
    <property type="evidence" value="ECO:0007669"/>
    <property type="project" value="InterPro"/>
</dbReference>
<evidence type="ECO:0000256" key="1">
    <source>
        <dbReference type="ARBA" id="ARBA00022729"/>
    </source>
</evidence>
<evidence type="ECO:0000313" key="3">
    <source>
        <dbReference type="EMBL" id="SKB55072.1"/>
    </source>
</evidence>
<protein>
    <submittedName>
        <fullName evidence="3">Phospholipase/Carboxylesterase</fullName>
    </submittedName>
</protein>
<dbReference type="PANTHER" id="PTHR43037:SF1">
    <property type="entry name" value="BLL1128 PROTEIN"/>
    <property type="match status" value="1"/>
</dbReference>